<dbReference type="Proteomes" id="UP000031737">
    <property type="component" value="Unassembled WGS sequence"/>
</dbReference>
<accession>A0A061JB53</accession>
<dbReference type="VEuPathDB" id="TriTrypDB:TRSC58_01755"/>
<dbReference type="OrthoDB" id="243481at2759"/>
<keyword evidence="2" id="KW-1185">Reference proteome</keyword>
<comment type="caution">
    <text evidence="1">The sequence shown here is derived from an EMBL/GenBank/DDBJ whole genome shotgun (WGS) entry which is preliminary data.</text>
</comment>
<evidence type="ECO:0000313" key="2">
    <source>
        <dbReference type="Proteomes" id="UP000031737"/>
    </source>
</evidence>
<protein>
    <submittedName>
        <fullName evidence="1">Uncharacterized protein</fullName>
    </submittedName>
</protein>
<gene>
    <name evidence="1" type="ORF">TRSC58_01755</name>
</gene>
<proteinExistence type="predicted"/>
<sequence length="949" mass="103774">MRGVASVVARLHERLLVAPMSPSTAAEVLCTEHPCADTRVTAHLVNCLEGNGILLPLPAVLALVRCGYRHVPGSDHHAALRSQWAPMEETLFTALWIRLRRLRPEEGTAWGHVLPFHSSVEATTGHEGFRLHSLNTLLQTLCLLVDVATFVHDSSLSSKARHLHLLADAVLPALRQIEGVWHHLNEPNAHVAVPPEQLQEIGQLAGKCLRLYGKYILAFHHVLSEMLFAGISALSQALQGSSRDAACVTAPTVFNALSELREVLVGSLSRTECGLPYWAGSMDRWVESMLQLAEVFTSGATLQLKRVHADDTAANFHGPCALHVDVLNTLSVLLATYHRRVAVESMSAACGGILKKGLGMLRQLLRLLILRRSNITTSSFSLSLSPTRSSDTGDNALTVRAWCACCEAAQVLYAFSVSCENCIGANERDDAEVRSALLRDALRRLTSLGAGGVDDHTVPPITFYLTLVRALRAWRGALSVTEGVSPSALWDAARVTLPGSLAAFPPPVRLMVLFLEELCDSMTLNASMTPKLASPRITKEAAVVQVARRAMWGNCLSHMHDRLDLENTSNLDDDATFARGMLHIGAAANSVQAGAVVGLFENHFFLLGRLRDILLPVERGVRLCLDAVKDLQGEVRNNRKVEEEDEDEENDYRAILSGGAYWFVCEACLRGWLWHKADDVIVGSSRNSCHCALRYRGTADIVTAYVEFFVPVLLHGQKTICGSNPLEEPFVALRSLYMYKTVIPFAAAVDHGELNTSLQGENDTAPSFTSAVSFLIECHQQLLLLPPGSVLPSHACRILRAVFAASPRLVACVPELSQFLLHRLFERPTTTVAAAAATVTKDTAIWKGAVREGAYNLIDLADPRELWEMLLWTCAAKIARLSVCFPSGAHGCDAENGSAFLSRAASDVRLDEDAEEPLHLLYGMNDDSSDIFFTARRQVLRRALQLLRG</sequence>
<dbReference type="EMBL" id="AUPL01001755">
    <property type="protein sequence ID" value="ESL10512.1"/>
    <property type="molecule type" value="Genomic_DNA"/>
</dbReference>
<name>A0A061JB53_TRYRA</name>
<reference evidence="1 2" key="1">
    <citation type="submission" date="2013-07" db="EMBL/GenBank/DDBJ databases">
        <authorList>
            <person name="Stoco P.H."/>
            <person name="Wagner G."/>
            <person name="Gerber A."/>
            <person name="Zaha A."/>
            <person name="Thompson C."/>
            <person name="Bartholomeu D.C."/>
            <person name="Luckemeyer D.D."/>
            <person name="Bahia D."/>
            <person name="Loreto E."/>
            <person name="Prestes E.B."/>
            <person name="Lima F.M."/>
            <person name="Rodrigues-Luiz G."/>
            <person name="Vallejo G.A."/>
            <person name="Filho J.F."/>
            <person name="Monteiro K.M."/>
            <person name="Tyler K.M."/>
            <person name="de Almeida L.G."/>
            <person name="Ortiz M.F."/>
            <person name="Siervo M.A."/>
            <person name="de Moraes M.H."/>
            <person name="Cunha O.L."/>
            <person name="Mendonca-Neto R."/>
            <person name="Silva R."/>
            <person name="Teixeira S.M."/>
            <person name="Murta S.M."/>
            <person name="Sincero T.C."/>
            <person name="Mendes T.A."/>
            <person name="Urmenyi T.P."/>
            <person name="Silva V.G."/>
            <person name="da Rocha W.D."/>
            <person name="Andersson B."/>
            <person name="Romanha A.J."/>
            <person name="Steindel M."/>
            <person name="de Vasconcelos A.T."/>
            <person name="Grisard E.C."/>
        </authorList>
    </citation>
    <scope>NUCLEOTIDE SEQUENCE [LARGE SCALE GENOMIC DNA]</scope>
    <source>
        <strain evidence="1 2">SC58</strain>
    </source>
</reference>
<organism evidence="1 2">
    <name type="scientific">Trypanosoma rangeli SC58</name>
    <dbReference type="NCBI Taxonomy" id="429131"/>
    <lineage>
        <taxon>Eukaryota</taxon>
        <taxon>Discoba</taxon>
        <taxon>Euglenozoa</taxon>
        <taxon>Kinetoplastea</taxon>
        <taxon>Metakinetoplastina</taxon>
        <taxon>Trypanosomatida</taxon>
        <taxon>Trypanosomatidae</taxon>
        <taxon>Trypanosoma</taxon>
        <taxon>Herpetosoma</taxon>
    </lineage>
</organism>
<evidence type="ECO:0000313" key="1">
    <source>
        <dbReference type="EMBL" id="ESL10512.1"/>
    </source>
</evidence>
<dbReference type="AlphaFoldDB" id="A0A061JB53"/>